<feature type="compositionally biased region" description="Low complexity" evidence="1">
    <location>
        <begin position="102"/>
        <end position="117"/>
    </location>
</feature>
<feature type="region of interest" description="Disordered" evidence="1">
    <location>
        <begin position="1"/>
        <end position="145"/>
    </location>
</feature>
<name>A0A7I4Z4J1_HAECO</name>
<protein>
    <submittedName>
        <fullName evidence="3">Uncharacterized protein</fullName>
    </submittedName>
</protein>
<organism evidence="2 3">
    <name type="scientific">Haemonchus contortus</name>
    <name type="common">Barber pole worm</name>
    <dbReference type="NCBI Taxonomy" id="6289"/>
    <lineage>
        <taxon>Eukaryota</taxon>
        <taxon>Metazoa</taxon>
        <taxon>Ecdysozoa</taxon>
        <taxon>Nematoda</taxon>
        <taxon>Chromadorea</taxon>
        <taxon>Rhabditida</taxon>
        <taxon>Rhabditina</taxon>
        <taxon>Rhabditomorpha</taxon>
        <taxon>Strongyloidea</taxon>
        <taxon>Trichostrongylidae</taxon>
        <taxon>Haemonchus</taxon>
    </lineage>
</organism>
<feature type="compositionally biased region" description="Low complexity" evidence="1">
    <location>
        <begin position="15"/>
        <end position="24"/>
    </location>
</feature>
<evidence type="ECO:0000256" key="1">
    <source>
        <dbReference type="SAM" id="MobiDB-lite"/>
    </source>
</evidence>
<feature type="compositionally biased region" description="Polar residues" evidence="1">
    <location>
        <begin position="80"/>
        <end position="101"/>
    </location>
</feature>
<keyword evidence="2" id="KW-1185">Reference proteome</keyword>
<reference evidence="3" key="1">
    <citation type="submission" date="2020-12" db="UniProtKB">
        <authorList>
            <consortium name="WormBaseParasite"/>
        </authorList>
    </citation>
    <scope>IDENTIFICATION</scope>
    <source>
        <strain evidence="3">MHco3</strain>
    </source>
</reference>
<feature type="compositionally biased region" description="Polar residues" evidence="1">
    <location>
        <begin position="1"/>
        <end position="10"/>
    </location>
</feature>
<sequence>MSHFLTTSGTRGPMSTRRTTFSQSRRYRRKTREVSPLPPGMGFEYGTTRSGRRFRPIDTPRVVLNASRRQSPFEFRRSNENQNPPHVSSGNNRYQRFQNTPEFSVTQQTSTSEEPTQMRSLRSRSRTEEIIVPDSTSRMGTPPRRCTHTTRRVWYNDHWTEPLVSPLRCITRGQNLFETASESTTSLSYGFRSRRSVDFLLNISLCERLTVERLLINSEVCSLRELNNEAAKKLLELGLLSRNTTSGIICVK</sequence>
<dbReference type="AlphaFoldDB" id="A0A7I4Z4J1"/>
<dbReference type="WBParaSite" id="HCON_00186055-00001">
    <property type="protein sequence ID" value="HCON_00186055-00001"/>
    <property type="gene ID" value="HCON_00186055"/>
</dbReference>
<proteinExistence type="predicted"/>
<accession>A0A7I4Z4J1</accession>
<evidence type="ECO:0000313" key="2">
    <source>
        <dbReference type="Proteomes" id="UP000025227"/>
    </source>
</evidence>
<dbReference type="Proteomes" id="UP000025227">
    <property type="component" value="Unplaced"/>
</dbReference>
<evidence type="ECO:0000313" key="3">
    <source>
        <dbReference type="WBParaSite" id="HCON_00186055-00001"/>
    </source>
</evidence>